<dbReference type="GO" id="GO:0006406">
    <property type="term" value="P:mRNA export from nucleus"/>
    <property type="evidence" value="ECO:0007669"/>
    <property type="project" value="TreeGrafter"/>
</dbReference>
<feature type="compositionally biased region" description="Polar residues" evidence="5">
    <location>
        <begin position="902"/>
        <end position="916"/>
    </location>
</feature>
<dbReference type="eggNOG" id="KOG1860">
    <property type="taxonomic scope" value="Eukaryota"/>
</dbReference>
<feature type="compositionally biased region" description="Polar residues" evidence="5">
    <location>
        <begin position="990"/>
        <end position="1002"/>
    </location>
</feature>
<dbReference type="OMA" id="QKWPREL"/>
<feature type="compositionally biased region" description="Gly residues" evidence="5">
    <location>
        <begin position="22"/>
        <end position="32"/>
    </location>
</feature>
<feature type="region of interest" description="Disordered" evidence="5">
    <location>
        <begin position="704"/>
        <end position="773"/>
    </location>
</feature>
<feature type="domain" description="SAC3/GANP/THP3 conserved" evidence="6">
    <location>
        <begin position="214"/>
        <end position="534"/>
    </location>
</feature>
<dbReference type="FunFam" id="1.25.40.990:FF:000008">
    <property type="entry name" value="Nuclear mRNA export protein SAC3"/>
    <property type="match status" value="1"/>
</dbReference>
<keyword evidence="3" id="KW-0539">Nucleus</keyword>
<evidence type="ECO:0000259" key="6">
    <source>
        <dbReference type="Pfam" id="PF03399"/>
    </source>
</evidence>
<dbReference type="VEuPathDB" id="FungiDB:TSTA_118870"/>
<evidence type="ECO:0000256" key="3">
    <source>
        <dbReference type="ARBA" id="ARBA00023242"/>
    </source>
</evidence>
<accession>B8M9X1</accession>
<evidence type="ECO:0000256" key="2">
    <source>
        <dbReference type="ARBA" id="ARBA00022553"/>
    </source>
</evidence>
<reference evidence="8" key="1">
    <citation type="journal article" date="2015" name="Genome Announc.">
        <title>Genome sequence of the AIDS-associated pathogen Penicillium marneffei (ATCC18224) and its near taxonomic relative Talaromyces stipitatus (ATCC10500).</title>
        <authorList>
            <person name="Nierman W.C."/>
            <person name="Fedorova-Abrams N.D."/>
            <person name="Andrianopoulos A."/>
        </authorList>
    </citation>
    <scope>NUCLEOTIDE SEQUENCE [LARGE SCALE GENOMIC DNA]</scope>
    <source>
        <strain evidence="8">ATCC 10500 / CBS 375.48 / QM 6759 / NRRL 1006</strain>
    </source>
</reference>
<evidence type="ECO:0000313" key="7">
    <source>
        <dbReference type="EMBL" id="EED18123.1"/>
    </source>
</evidence>
<dbReference type="InParanoid" id="B8M9X1"/>
<feature type="region of interest" description="Disordered" evidence="5">
    <location>
        <begin position="1211"/>
        <end position="1241"/>
    </location>
</feature>
<dbReference type="GO" id="GO:0005635">
    <property type="term" value="C:nuclear envelope"/>
    <property type="evidence" value="ECO:0007669"/>
    <property type="project" value="UniProtKB-SubCell"/>
</dbReference>
<dbReference type="STRING" id="441959.B8M9X1"/>
<name>B8M9X1_TALSN</name>
<feature type="compositionally biased region" description="Low complexity" evidence="5">
    <location>
        <begin position="738"/>
        <end position="754"/>
    </location>
</feature>
<keyword evidence="8" id="KW-1185">Reference proteome</keyword>
<dbReference type="AlphaFoldDB" id="B8M9X1"/>
<feature type="compositionally biased region" description="Low complexity" evidence="5">
    <location>
        <begin position="706"/>
        <end position="719"/>
    </location>
</feature>
<dbReference type="PANTHER" id="PTHR12436:SF3">
    <property type="entry name" value="GERMINAL-CENTER ASSOCIATED NUCLEAR PROTEIN"/>
    <property type="match status" value="1"/>
</dbReference>
<feature type="compositionally biased region" description="Polar residues" evidence="5">
    <location>
        <begin position="156"/>
        <end position="166"/>
    </location>
</feature>
<protein>
    <submittedName>
        <fullName evidence="7">Leucine permease transcriptional regulator (SAC3), putative</fullName>
    </submittedName>
</protein>
<dbReference type="GeneID" id="8108561"/>
<dbReference type="GO" id="GO:0005737">
    <property type="term" value="C:cytoplasm"/>
    <property type="evidence" value="ECO:0007669"/>
    <property type="project" value="TreeGrafter"/>
</dbReference>
<feature type="compositionally biased region" description="Basic and acidic residues" evidence="5">
    <location>
        <begin position="1025"/>
        <end position="1041"/>
    </location>
</feature>
<dbReference type="PhylomeDB" id="B8M9X1"/>
<dbReference type="RefSeq" id="XP_002482115.1">
    <property type="nucleotide sequence ID" value="XM_002482070.1"/>
</dbReference>
<dbReference type="Proteomes" id="UP000001745">
    <property type="component" value="Unassembled WGS sequence"/>
</dbReference>
<dbReference type="InterPro" id="IPR005062">
    <property type="entry name" value="SAC3/GANP/THP3_conserved"/>
</dbReference>
<evidence type="ECO:0000256" key="5">
    <source>
        <dbReference type="SAM" id="MobiDB-lite"/>
    </source>
</evidence>
<dbReference type="PANTHER" id="PTHR12436">
    <property type="entry name" value="80 KDA MCM3-ASSOCIATED PROTEIN"/>
    <property type="match status" value="1"/>
</dbReference>
<feature type="compositionally biased region" description="Polar residues" evidence="5">
    <location>
        <begin position="925"/>
        <end position="934"/>
    </location>
</feature>
<organism evidence="7 8">
    <name type="scientific">Talaromyces stipitatus (strain ATCC 10500 / CBS 375.48 / QM 6759 / NRRL 1006)</name>
    <name type="common">Penicillium stipitatum</name>
    <dbReference type="NCBI Taxonomy" id="441959"/>
    <lineage>
        <taxon>Eukaryota</taxon>
        <taxon>Fungi</taxon>
        <taxon>Dikarya</taxon>
        <taxon>Ascomycota</taxon>
        <taxon>Pezizomycotina</taxon>
        <taxon>Eurotiomycetes</taxon>
        <taxon>Eurotiomycetidae</taxon>
        <taxon>Eurotiales</taxon>
        <taxon>Trichocomaceae</taxon>
        <taxon>Talaromyces</taxon>
        <taxon>Talaromyces sect. Talaromyces</taxon>
    </lineage>
</organism>
<dbReference type="Pfam" id="PF03399">
    <property type="entry name" value="SAC3_GANP"/>
    <property type="match status" value="1"/>
</dbReference>
<keyword evidence="2" id="KW-0597">Phosphoprotein</keyword>
<feature type="compositionally biased region" description="Basic and acidic residues" evidence="5">
    <location>
        <begin position="1094"/>
        <end position="1106"/>
    </location>
</feature>
<proteinExistence type="inferred from homology"/>
<comment type="subcellular location">
    <subcellularLocation>
        <location evidence="1">Nucleus envelope</location>
    </subcellularLocation>
</comment>
<feature type="compositionally biased region" description="Low complexity" evidence="5">
    <location>
        <begin position="1158"/>
        <end position="1177"/>
    </location>
</feature>
<dbReference type="InterPro" id="IPR045107">
    <property type="entry name" value="SAC3/GANP/THP3"/>
</dbReference>
<evidence type="ECO:0000256" key="1">
    <source>
        <dbReference type="ARBA" id="ARBA00004259"/>
    </source>
</evidence>
<comment type="similarity">
    <text evidence="4">Belongs to the SAC3 family.</text>
</comment>
<gene>
    <name evidence="7" type="ORF">TSTA_118870</name>
</gene>
<feature type="region of interest" description="Disordered" evidence="5">
    <location>
        <begin position="1015"/>
        <end position="1076"/>
    </location>
</feature>
<feature type="region of interest" description="Disordered" evidence="5">
    <location>
        <begin position="1"/>
        <end position="167"/>
    </location>
</feature>
<feature type="compositionally biased region" description="Polar residues" evidence="5">
    <location>
        <begin position="755"/>
        <end position="771"/>
    </location>
</feature>
<evidence type="ECO:0000256" key="4">
    <source>
        <dbReference type="ARBA" id="ARBA00038443"/>
    </source>
</evidence>
<feature type="compositionally biased region" description="Polar residues" evidence="5">
    <location>
        <begin position="842"/>
        <end position="851"/>
    </location>
</feature>
<dbReference type="OrthoDB" id="264795at2759"/>
<dbReference type="EMBL" id="EQ962655">
    <property type="protein sequence ID" value="EED18123.1"/>
    <property type="molecule type" value="Genomic_DNA"/>
</dbReference>
<feature type="compositionally biased region" description="Basic and acidic residues" evidence="5">
    <location>
        <begin position="1048"/>
        <end position="1060"/>
    </location>
</feature>
<dbReference type="GO" id="GO:0070390">
    <property type="term" value="C:transcription export complex 2"/>
    <property type="evidence" value="ECO:0007669"/>
    <property type="project" value="TreeGrafter"/>
</dbReference>
<feature type="compositionally biased region" description="Acidic residues" evidence="5">
    <location>
        <begin position="956"/>
        <end position="966"/>
    </location>
</feature>
<feature type="compositionally biased region" description="Polar residues" evidence="5">
    <location>
        <begin position="1148"/>
        <end position="1157"/>
    </location>
</feature>
<sequence>MPKLGSVLGATRGGHKDAANSGRGGRTRGTGAIGSKSQSNRGATRGRGRGQARGGQSTASDAGVSGGKESGFGAPSSNSPFAAIKNDTAAISSPFGGPQNSSGFGKPSPNPGIIASNGFGAPSFAHQPIGNSVQSAKDPRHKVASQRRVPKEETSEPTSAGTSTPVDYQERYEKLKLDRVKQRENAIKQGQMADPNQPTLLIKAITPVGTCTTMCPEFERVERIVQKMVDRAEKSLDPTTDTFEVKELKMLKRFRRSAAGYDEQLPSDIRTPNTLLQTMNYLIRHVVSGPDPLGLIHKFVWDRTRSIRNDFSVQQLTKVEDIKIAVKCLERIARFHIVSLHLLSSPDNEEQFDHHQEREQLNNTMLSLMHYYDDNRERMNFPNEPEFRAYYIVLAIHDQRPDVEDRVQKWPKEILQSPKVQIALELLAAANNYWEYSVVLDEMRPNAISQGFYNRFFNLVDSPSVSYLMGCVAEIYFNNVRQTAIRSIWKAYCRVPTSQQNRNEEWTITELTRVLYFDDESQAEEFCEEQGLQLLERNDGALYLNWGTSSIDTVDFAPSSQHSYSDKYVEVKRGGRTLAAIILGLNIKQAAARGMIDVSFLPTNDYDTPIEEDENELFVTQEDTPMHQEPPTLFQIPRASLQPTTEVVAPQVTSKGPFEAFQPPAAPVTTQATTAPNIFSSSGPAKPLFAPSSLFAPFSDTSIEKPSSPFHTPTPTSIPFQGTASTNPPKPLFSWPASTQSTSTTSSTLSTTTTEPPKTNFSWPAASQSSGPVFKAPEPAAPITEPKPSPLFRQSPFSTQEAAPEVVPAVTSSEAPNLLFSFPPSSQPSKIEVKAPGISTTTQASESLLNKTPSPFAFQPPSFSTTSNIFKPAQESIFSKLPPQKSPITITPTEIPPPTNTSKPLFSSQPDKQSPSAEAELATSPKPQVASQSLFPFGPPAADADLAANGQQEQATEVDQETEVQSEQEQAPVDEFVAKSPLPKAEAFSKSESFIDESSASRRSWIETLRQSAIQNRASKAGKKRPLEIEKDEALQAREEISPLIDEPQVHGQHDEETPKPKRAAHQKQKKTSLALASIAPLPTLPILERVKELTKAKPPRDDETVSSRTSQIDEDEMILSAARIAAEQLKNGPRLFDGSSDYTSYTHPFRSSTFGRSVNSDSHLLSSLSSSVSSSSPYARVNGYDVALAPETPLGLGRTLSRTEQRLRLTGGKGLAYKPLQLTPEKATSSKQSNKKRSLT</sequence>
<feature type="compositionally biased region" description="Basic residues" evidence="5">
    <location>
        <begin position="1061"/>
        <end position="1071"/>
    </location>
</feature>
<evidence type="ECO:0000313" key="8">
    <source>
        <dbReference type="Proteomes" id="UP000001745"/>
    </source>
</evidence>
<dbReference type="Gene3D" id="1.25.40.990">
    <property type="match status" value="1"/>
</dbReference>
<feature type="region of interest" description="Disordered" evidence="5">
    <location>
        <begin position="842"/>
        <end position="1002"/>
    </location>
</feature>
<dbReference type="HOGENOM" id="CLU_001529_0_0_1"/>
<feature type="region of interest" description="Disordered" evidence="5">
    <location>
        <begin position="1094"/>
        <end position="1114"/>
    </location>
</feature>
<feature type="compositionally biased region" description="Low complexity" evidence="5">
    <location>
        <begin position="852"/>
        <end position="867"/>
    </location>
</feature>
<feature type="region of interest" description="Disordered" evidence="5">
    <location>
        <begin position="1148"/>
        <end position="1179"/>
    </location>
</feature>